<feature type="short sequence motif" description="GXGXXG" evidence="4">
    <location>
        <begin position="44"/>
        <end position="49"/>
    </location>
</feature>
<keyword evidence="3 4" id="KW-0443">Lipid metabolism</keyword>
<evidence type="ECO:0000256" key="4">
    <source>
        <dbReference type="PROSITE-ProRule" id="PRU01161"/>
    </source>
</evidence>
<dbReference type="Pfam" id="PF01734">
    <property type="entry name" value="Patatin"/>
    <property type="match status" value="1"/>
</dbReference>
<sequence>MGITESRLVAANLKSYLDSLAPWVMAGNRKESASTKKINLALQGGGAHGAFTWGVLDHLLADGRLEITGLSGASAGAVNAVMLADGLARGGPEEARKRLAEFWRAASVGGDLPPVQRAIADRLFSIFPFATSPVQNWFETMSHYFSPYDFNPLNINPLSELIARFVDFDAIRASDLALYISTTNVHTGRLKVFCRNSIDADVVMASAALPYLFQAVEIDGVPYWDGGYMGNPVIFPFLQATDTEDVLVVQINPVSQDITPKTSGEIVKRLNEITFNSALISELRTMDFVNQLIDDGRLPRGKGHNQYRRLNIHRIELGEFASQLDGLSKLKTDYDFFESLHEEGVRAATAFLDAHFDDIGERGTLDLAAESGVEWA</sequence>
<dbReference type="PANTHER" id="PTHR14226">
    <property type="entry name" value="NEUROPATHY TARGET ESTERASE/SWISS CHEESE D.MELANOGASTER"/>
    <property type="match status" value="1"/>
</dbReference>
<dbReference type="AlphaFoldDB" id="A0A380W3G0"/>
<evidence type="ECO:0000256" key="3">
    <source>
        <dbReference type="ARBA" id="ARBA00023098"/>
    </source>
</evidence>
<dbReference type="SUPFAM" id="SSF52151">
    <property type="entry name" value="FabD/lysophospholipase-like"/>
    <property type="match status" value="1"/>
</dbReference>
<feature type="active site" description="Nucleophile" evidence="4">
    <location>
        <position position="74"/>
    </location>
</feature>
<keyword evidence="2 4" id="KW-0442">Lipid degradation</keyword>
<evidence type="ECO:0000256" key="2">
    <source>
        <dbReference type="ARBA" id="ARBA00022963"/>
    </source>
</evidence>
<evidence type="ECO:0000313" key="7">
    <source>
        <dbReference type="Proteomes" id="UP000254343"/>
    </source>
</evidence>
<dbReference type="Proteomes" id="UP000254343">
    <property type="component" value="Unassembled WGS sequence"/>
</dbReference>
<proteinExistence type="predicted"/>
<feature type="domain" description="PNPLA" evidence="5">
    <location>
        <begin position="40"/>
        <end position="241"/>
    </location>
</feature>
<dbReference type="InterPro" id="IPR002641">
    <property type="entry name" value="PNPLA_dom"/>
</dbReference>
<evidence type="ECO:0000313" key="6">
    <source>
        <dbReference type="EMBL" id="SUU83410.1"/>
    </source>
</evidence>
<dbReference type="PROSITE" id="PS51635">
    <property type="entry name" value="PNPLA"/>
    <property type="match status" value="1"/>
</dbReference>
<evidence type="ECO:0000259" key="5">
    <source>
        <dbReference type="PROSITE" id="PS51635"/>
    </source>
</evidence>
<dbReference type="EMBL" id="UIGB01000001">
    <property type="protein sequence ID" value="SUU83410.1"/>
    <property type="molecule type" value="Genomic_DNA"/>
</dbReference>
<organism evidence="6 7">
    <name type="scientific">Afipia felis</name>
    <name type="common">Cat scratch disease bacillus</name>
    <dbReference type="NCBI Taxonomy" id="1035"/>
    <lineage>
        <taxon>Bacteria</taxon>
        <taxon>Pseudomonadati</taxon>
        <taxon>Pseudomonadota</taxon>
        <taxon>Alphaproteobacteria</taxon>
        <taxon>Hyphomicrobiales</taxon>
        <taxon>Nitrobacteraceae</taxon>
        <taxon>Afipia</taxon>
    </lineage>
</organism>
<name>A0A380W3G0_AFIFE</name>
<dbReference type="GO" id="GO:0016042">
    <property type="term" value="P:lipid catabolic process"/>
    <property type="evidence" value="ECO:0007669"/>
    <property type="project" value="UniProtKB-UniRule"/>
</dbReference>
<protein>
    <submittedName>
        <fullName evidence="6">Patatin-like phospholipase</fullName>
    </submittedName>
</protein>
<feature type="short sequence motif" description="DGA/G" evidence="4">
    <location>
        <begin position="225"/>
        <end position="227"/>
    </location>
</feature>
<dbReference type="InterPro" id="IPR050301">
    <property type="entry name" value="NTE"/>
</dbReference>
<feature type="active site" description="Proton acceptor" evidence="4">
    <location>
        <position position="225"/>
    </location>
</feature>
<feature type="short sequence motif" description="GXSXG" evidence="4">
    <location>
        <begin position="72"/>
        <end position="76"/>
    </location>
</feature>
<dbReference type="GO" id="GO:0016787">
    <property type="term" value="F:hydrolase activity"/>
    <property type="evidence" value="ECO:0007669"/>
    <property type="project" value="UniProtKB-UniRule"/>
</dbReference>
<keyword evidence="1 4" id="KW-0378">Hydrolase</keyword>
<evidence type="ECO:0000256" key="1">
    <source>
        <dbReference type="ARBA" id="ARBA00022801"/>
    </source>
</evidence>
<dbReference type="PANTHER" id="PTHR14226:SF78">
    <property type="entry name" value="SLR0060 PROTEIN"/>
    <property type="match status" value="1"/>
</dbReference>
<dbReference type="InterPro" id="IPR016035">
    <property type="entry name" value="Acyl_Trfase/lysoPLipase"/>
</dbReference>
<accession>A0A380W3G0</accession>
<dbReference type="Gene3D" id="3.40.1090.10">
    <property type="entry name" value="Cytosolic phospholipase A2 catalytic domain"/>
    <property type="match status" value="2"/>
</dbReference>
<gene>
    <name evidence="6" type="ORF">NCTC12722_00575</name>
</gene>
<reference evidence="6 7" key="1">
    <citation type="submission" date="2018-06" db="EMBL/GenBank/DDBJ databases">
        <authorList>
            <consortium name="Pathogen Informatics"/>
            <person name="Doyle S."/>
        </authorList>
    </citation>
    <scope>NUCLEOTIDE SEQUENCE [LARGE SCALE GENOMIC DNA]</scope>
    <source>
        <strain evidence="6 7">NCTC12722</strain>
    </source>
</reference>